<dbReference type="InterPro" id="IPR002104">
    <property type="entry name" value="Integrase_catalytic"/>
</dbReference>
<dbReference type="EMBL" id="RJVQ01000017">
    <property type="protein sequence ID" value="RQW61090.1"/>
    <property type="molecule type" value="Genomic_DNA"/>
</dbReference>
<gene>
    <name evidence="4" type="ORF">EES38_21075</name>
</gene>
<dbReference type="InterPro" id="IPR050090">
    <property type="entry name" value="Tyrosine_recombinase_XerCD"/>
</dbReference>
<comment type="caution">
    <text evidence="4">The sequence shown here is derived from an EMBL/GenBank/DDBJ whole genome shotgun (WGS) entry which is preliminary data.</text>
</comment>
<name>A0A3N9TAZ4_9VIBR</name>
<keyword evidence="5" id="KW-1185">Reference proteome</keyword>
<evidence type="ECO:0000313" key="4">
    <source>
        <dbReference type="EMBL" id="RQW61090.1"/>
    </source>
</evidence>
<dbReference type="GO" id="GO:0003677">
    <property type="term" value="F:DNA binding"/>
    <property type="evidence" value="ECO:0007669"/>
    <property type="project" value="InterPro"/>
</dbReference>
<accession>A0A3N9TAZ4</accession>
<dbReference type="InterPro" id="IPR011010">
    <property type="entry name" value="DNA_brk_join_enz"/>
</dbReference>
<keyword evidence="2" id="KW-0233">DNA recombination</keyword>
<dbReference type="GO" id="GO:0015074">
    <property type="term" value="P:DNA integration"/>
    <property type="evidence" value="ECO:0007669"/>
    <property type="project" value="UniProtKB-KW"/>
</dbReference>
<dbReference type="RefSeq" id="WP_124939178.1">
    <property type="nucleotide sequence ID" value="NZ_RJVQ01000017.1"/>
</dbReference>
<protein>
    <recommendedName>
        <fullName evidence="3">Tyr recombinase domain-containing protein</fullName>
    </recommendedName>
</protein>
<dbReference type="OrthoDB" id="5841477at2"/>
<dbReference type="Gene3D" id="1.10.443.10">
    <property type="entry name" value="Intergrase catalytic core"/>
    <property type="match status" value="1"/>
</dbReference>
<evidence type="ECO:0000256" key="1">
    <source>
        <dbReference type="ARBA" id="ARBA00022908"/>
    </source>
</evidence>
<feature type="domain" description="Tyr recombinase" evidence="3">
    <location>
        <begin position="493"/>
        <end position="641"/>
    </location>
</feature>
<keyword evidence="1" id="KW-0229">DNA integration</keyword>
<evidence type="ECO:0000259" key="3">
    <source>
        <dbReference type="Pfam" id="PF00589"/>
    </source>
</evidence>
<reference evidence="4 5" key="1">
    <citation type="submission" date="2018-11" db="EMBL/GenBank/DDBJ databases">
        <title>Vibrio LJC006 sp. nov., isolated from seawater during the bloom of the enteromorpha.</title>
        <authorList>
            <person name="Liang J."/>
        </authorList>
    </citation>
    <scope>NUCLEOTIDE SEQUENCE [LARGE SCALE GENOMIC DNA]</scope>
    <source>
        <strain evidence="4 5">LJC006</strain>
    </source>
</reference>
<proteinExistence type="predicted"/>
<dbReference type="Pfam" id="PF00589">
    <property type="entry name" value="Phage_integrase"/>
    <property type="match status" value="1"/>
</dbReference>
<dbReference type="GO" id="GO:0006310">
    <property type="term" value="P:DNA recombination"/>
    <property type="evidence" value="ECO:0007669"/>
    <property type="project" value="UniProtKB-KW"/>
</dbReference>
<organism evidence="4 5">
    <name type="scientific">Vibrio viridaestus</name>
    <dbReference type="NCBI Taxonomy" id="2487322"/>
    <lineage>
        <taxon>Bacteria</taxon>
        <taxon>Pseudomonadati</taxon>
        <taxon>Pseudomonadota</taxon>
        <taxon>Gammaproteobacteria</taxon>
        <taxon>Vibrionales</taxon>
        <taxon>Vibrionaceae</taxon>
        <taxon>Vibrio</taxon>
    </lineage>
</organism>
<evidence type="ECO:0000256" key="2">
    <source>
        <dbReference type="ARBA" id="ARBA00023172"/>
    </source>
</evidence>
<dbReference type="Proteomes" id="UP000281112">
    <property type="component" value="Unassembled WGS sequence"/>
</dbReference>
<evidence type="ECO:0000313" key="5">
    <source>
        <dbReference type="Proteomes" id="UP000281112"/>
    </source>
</evidence>
<dbReference type="SUPFAM" id="SSF56349">
    <property type="entry name" value="DNA breaking-rejoining enzymes"/>
    <property type="match status" value="1"/>
</dbReference>
<dbReference type="InterPro" id="IPR013762">
    <property type="entry name" value="Integrase-like_cat_sf"/>
</dbReference>
<dbReference type="AlphaFoldDB" id="A0A3N9TAZ4"/>
<sequence>MSKLSQVLTEHVKRVYLLAAQKETDEYLRLTDTEMLPDSDKLKITDNVYELTSKHARLVSDQIQPDSLNNIQKAFRKGFEEYNLQLKLLELLLCVIEKELGITSPPPSQICQIKQDLPLLKPDDFLMSRLQAKIYQLIEDESLVANYLDQPKKNQAIIILWLVLKEGIQKSKDISSLLSQKGITYRIGPDWFVETNSQRYWLSPKAELLLTAYWNNESAAKINIMASVNTLLYQYRLIPNSFQLRFIDLRSILKNEFVLTASPAEYSICQSALPTTSLTQNSLFRLLSDQRVMHQQKSDEQRTMTVRQKVAWLSVGSTAAEKLRKRSILEQEELTTSEQIEVIAYFTNRLVKTSLKESLHINCELQEELRAKLESNDIAKSSPWGWLVLSWLYHLLKFGGKFKKRLRLTTIRAYIDYVAGPFIQEFSGCTPKKMDNLDWAEKLNVVAEQIASTKKAYVLYFAEFLIKSDLVTNLCLSDIDIPSIGHRVNANLITQHEAERIIKACNSLDTPISKLAKLCFCFGFYSGLRRGEVAGLQFSDFTSNGTDYINLHIRPNKYRELKSSDSSRNLPLDCLWPEEFITVLSDYLDITKTKFTQDKSLLFKDAHKLNEAFALLTKILKIVTGEPDIRYHHCRHSFCNWTWVRLNYPEPSRLADFSFTQHDYFSTHNHNRLCERLALRSFSRKKLWALSSLLGHSSPEVTTSSYFHLSEFIQRTNFSNHRPSSFLLRRFWGQRIRVNDQGRLSAIPTTKLSRMSSIPESYEPPLDISNIENAIQELSVPKVPDTIQSVSINDIWTVIQCLAEGETINEISYNTGITAKTISAIIESDELFIKSSLPRSKYKLGPLINYQKLNKGNIDTIDALINMFHKAYNSVELPAHGDLSSLSEILNDLVGAKDFLIRTHNQKAALLLLKLIQTMGLTERHVKIKWYFPSEDYFSPSKLEEYRKHLKFWHDAIKTDIYPNMTIEIIVSKLLEPYMKGSTKFKTIISDDGKYLKYHPPGTISIHLLQSKFDRKRYDDKGNVIHVPQRTRAFVTFLRLLITYTKISVTMNLE</sequence>
<dbReference type="PANTHER" id="PTHR30349">
    <property type="entry name" value="PHAGE INTEGRASE-RELATED"/>
    <property type="match status" value="1"/>
</dbReference>